<dbReference type="SUPFAM" id="SSF53448">
    <property type="entry name" value="Nucleotide-diphospho-sugar transferases"/>
    <property type="match status" value="1"/>
</dbReference>
<dbReference type="RefSeq" id="WP_379878574.1">
    <property type="nucleotide sequence ID" value="NZ_JBHPON010000001.1"/>
</dbReference>
<proteinExistence type="predicted"/>
<dbReference type="InterPro" id="IPR029044">
    <property type="entry name" value="Nucleotide-diphossugar_trans"/>
</dbReference>
<dbReference type="GO" id="GO:0016740">
    <property type="term" value="F:transferase activity"/>
    <property type="evidence" value="ECO:0007669"/>
    <property type="project" value="UniProtKB-KW"/>
</dbReference>
<feature type="domain" description="MobA-like NTP transferase" evidence="2">
    <location>
        <begin position="47"/>
        <end position="163"/>
    </location>
</feature>
<accession>A0ABW1KUM3</accession>
<evidence type="ECO:0000259" key="2">
    <source>
        <dbReference type="Pfam" id="PF12804"/>
    </source>
</evidence>
<comment type="caution">
    <text evidence="3">The sequence shown here is derived from an EMBL/GenBank/DDBJ whole genome shotgun (WGS) entry which is preliminary data.</text>
</comment>
<keyword evidence="4" id="KW-1185">Reference proteome</keyword>
<dbReference type="Proteomes" id="UP001596116">
    <property type="component" value="Unassembled WGS sequence"/>
</dbReference>
<protein>
    <submittedName>
        <fullName evidence="3">NTP transferase domain-containing protein</fullName>
    </submittedName>
</protein>
<keyword evidence="3" id="KW-0808">Transferase</keyword>
<evidence type="ECO:0000313" key="4">
    <source>
        <dbReference type="Proteomes" id="UP001596116"/>
    </source>
</evidence>
<sequence>MDGAGVATVTDETMTDETACKDDYTAIVITGKRPGVNPVAAARGHVYKALVETNGRAMIAWVLDALSKSPSVSRIVLVTEEALGPLDDIPGVAEVKSRIPVERVCAAPTISASVAAAIAMRKDDSRFLIATADHPLLTPEIVTQFISSARAKPGACVAVVCRKTIEAAYPHMQRTYLKFQDMEVSGANLFAINDRSGLKAVRFWEKTEANRKSPWRLAAAFGPVNLLGFVFKLFSIDAAFLRAGKVFQCPAHAIVLPFANAAIDVDKLSDLETVEKILTAR</sequence>
<dbReference type="EMBL" id="JBHPON010000001">
    <property type="protein sequence ID" value="MFC6035818.1"/>
    <property type="molecule type" value="Genomic_DNA"/>
</dbReference>
<evidence type="ECO:0000313" key="3">
    <source>
        <dbReference type="EMBL" id="MFC6035818.1"/>
    </source>
</evidence>
<reference evidence="3 4" key="1">
    <citation type="submission" date="2024-09" db="EMBL/GenBank/DDBJ databases">
        <authorList>
            <person name="Zhang Z.-H."/>
        </authorList>
    </citation>
    <scope>NUCLEOTIDE SEQUENCE [LARGE SCALE GENOMIC DNA]</scope>
    <source>
        <strain evidence="3 4">HHTR114</strain>
    </source>
</reference>
<dbReference type="Gene3D" id="3.90.550.10">
    <property type="entry name" value="Spore Coat Polysaccharide Biosynthesis Protein SpsA, Chain A"/>
    <property type="match status" value="1"/>
</dbReference>
<name>A0ABW1KUM3_9PROT</name>
<keyword evidence="1" id="KW-0460">Magnesium</keyword>
<dbReference type="Pfam" id="PF12804">
    <property type="entry name" value="NTP_transf_3"/>
    <property type="match status" value="1"/>
</dbReference>
<gene>
    <name evidence="3" type="ORF">ACFMB1_09705</name>
</gene>
<organism evidence="3 4">
    <name type="scientific">Hyphococcus aureus</name>
    <dbReference type="NCBI Taxonomy" id="2666033"/>
    <lineage>
        <taxon>Bacteria</taxon>
        <taxon>Pseudomonadati</taxon>
        <taxon>Pseudomonadota</taxon>
        <taxon>Alphaproteobacteria</taxon>
        <taxon>Parvularculales</taxon>
        <taxon>Parvularculaceae</taxon>
        <taxon>Hyphococcus</taxon>
    </lineage>
</organism>
<evidence type="ECO:0000256" key="1">
    <source>
        <dbReference type="ARBA" id="ARBA00022842"/>
    </source>
</evidence>
<dbReference type="InterPro" id="IPR025877">
    <property type="entry name" value="MobA-like_NTP_Trfase"/>
</dbReference>